<keyword evidence="6" id="KW-1185">Reference proteome</keyword>
<evidence type="ECO:0000259" key="4">
    <source>
        <dbReference type="Pfam" id="PF01370"/>
    </source>
</evidence>
<dbReference type="InterPro" id="IPR001509">
    <property type="entry name" value="Epimerase_deHydtase"/>
</dbReference>
<dbReference type="EMBL" id="FNAH01000007">
    <property type="protein sequence ID" value="SDE49319.1"/>
    <property type="molecule type" value="Genomic_DNA"/>
</dbReference>
<dbReference type="PANTHER" id="PTHR43103">
    <property type="entry name" value="NUCLEOSIDE-DIPHOSPHATE-SUGAR EPIMERASE"/>
    <property type="match status" value="1"/>
</dbReference>
<reference evidence="5 6" key="1">
    <citation type="submission" date="2016-10" db="EMBL/GenBank/DDBJ databases">
        <authorList>
            <person name="de Groot N.N."/>
        </authorList>
    </citation>
    <scope>NUCLEOTIDE SEQUENCE [LARGE SCALE GENOMIC DNA]</scope>
    <source>
        <strain evidence="5 6">DSM 22220</strain>
    </source>
</reference>
<evidence type="ECO:0000313" key="5">
    <source>
        <dbReference type="EMBL" id="SDE49319.1"/>
    </source>
</evidence>
<keyword evidence="2" id="KW-0560">Oxidoreductase</keyword>
<feature type="domain" description="NAD-dependent epimerase/dehydratase" evidence="4">
    <location>
        <begin position="10"/>
        <end position="178"/>
    </location>
</feature>
<organism evidence="5 6">
    <name type="scientific">Paracoccus isoporae</name>
    <dbReference type="NCBI Taxonomy" id="591205"/>
    <lineage>
        <taxon>Bacteria</taxon>
        <taxon>Pseudomonadati</taxon>
        <taxon>Pseudomonadota</taxon>
        <taxon>Alphaproteobacteria</taxon>
        <taxon>Rhodobacterales</taxon>
        <taxon>Paracoccaceae</taxon>
        <taxon>Paracoccus</taxon>
    </lineage>
</organism>
<dbReference type="GO" id="GO:0016491">
    <property type="term" value="F:oxidoreductase activity"/>
    <property type="evidence" value="ECO:0007669"/>
    <property type="project" value="UniProtKB-KW"/>
</dbReference>
<sequence length="265" mass="29404">MKDSVYPQKILLTGAAGGLGQVAARHLGRMLRRGDLAGLRMADINPMEEVEGAEIVQTPISERDVIFDLVEDMDAVIHLSGISGESDWASLIPSNLAATAHLWDAAFAHGTDRILFASSNHAVGMYPVEQRIDDTAAPRPDSRYGLTKAFGEQLGALYAVKTPVRSFCMRIGSCFAQVTARRHLKTFQSHADFLRMIETGLTADYRHEVVYGISDNDDSFWDNRNALRLGYTPRDKPQDFLAEEIDQTEHRLQGGEFPDLPLSRD</sequence>
<name>A0A1G7DCX2_9RHOB</name>
<comment type="similarity">
    <text evidence="1">Belongs to the NAD(P)-dependent epimerase/dehydratase family.</text>
</comment>
<dbReference type="AlphaFoldDB" id="A0A1G7DCX2"/>
<dbReference type="Proteomes" id="UP000199344">
    <property type="component" value="Unassembled WGS sequence"/>
</dbReference>
<dbReference type="Pfam" id="PF01370">
    <property type="entry name" value="Epimerase"/>
    <property type="match status" value="1"/>
</dbReference>
<protein>
    <submittedName>
        <fullName evidence="5">Uronate dehydrogenase</fullName>
    </submittedName>
</protein>
<evidence type="ECO:0000256" key="2">
    <source>
        <dbReference type="ARBA" id="ARBA00023002"/>
    </source>
</evidence>
<gene>
    <name evidence="5" type="ORF">SAMN05421538_10760</name>
</gene>
<dbReference type="RefSeq" id="WP_176805065.1">
    <property type="nucleotide sequence ID" value="NZ_FNAH01000007.1"/>
</dbReference>
<evidence type="ECO:0000313" key="6">
    <source>
        <dbReference type="Proteomes" id="UP000199344"/>
    </source>
</evidence>
<accession>A0A1G7DCX2</accession>
<dbReference type="Gene3D" id="3.40.50.720">
    <property type="entry name" value="NAD(P)-binding Rossmann-like Domain"/>
    <property type="match status" value="1"/>
</dbReference>
<keyword evidence="3" id="KW-0520">NAD</keyword>
<evidence type="ECO:0000256" key="1">
    <source>
        <dbReference type="ARBA" id="ARBA00007637"/>
    </source>
</evidence>
<dbReference type="STRING" id="591205.SAMN05421538_10760"/>
<dbReference type="SUPFAM" id="SSF51735">
    <property type="entry name" value="NAD(P)-binding Rossmann-fold domains"/>
    <property type="match status" value="1"/>
</dbReference>
<dbReference type="PANTHER" id="PTHR43103:SF5">
    <property type="entry name" value="4-EPIMERASE, PUTATIVE (AFU_ORTHOLOGUE AFUA_7G00360)-RELATED"/>
    <property type="match status" value="1"/>
</dbReference>
<proteinExistence type="inferred from homology"/>
<dbReference type="InterPro" id="IPR036291">
    <property type="entry name" value="NAD(P)-bd_dom_sf"/>
</dbReference>
<evidence type="ECO:0000256" key="3">
    <source>
        <dbReference type="ARBA" id="ARBA00023027"/>
    </source>
</evidence>